<reference evidence="4 5" key="1">
    <citation type="submission" date="2017-07" db="EMBL/GenBank/DDBJ databases">
        <title>Mechanisms for carbon and nitrogen cycling indicate functional differentiation within the Candidate Phyla Radiation.</title>
        <authorList>
            <person name="Danczak R.E."/>
            <person name="Johnston M.D."/>
            <person name="Kenah C."/>
            <person name="Slattery M."/>
            <person name="Wrighton K.C."/>
            <person name="Wilkins M.J."/>
        </authorList>
    </citation>
    <scope>NUCLEOTIDE SEQUENCE [LARGE SCALE GENOMIC DNA]</scope>
    <source>
        <strain evidence="4">Licking1014_7</strain>
    </source>
</reference>
<dbReference type="GO" id="GO:0000455">
    <property type="term" value="P:enzyme-directed rRNA pseudouridine synthesis"/>
    <property type="evidence" value="ECO:0007669"/>
    <property type="project" value="TreeGrafter"/>
</dbReference>
<dbReference type="Proteomes" id="UP000315689">
    <property type="component" value="Unassembled WGS sequence"/>
</dbReference>
<dbReference type="CDD" id="cd02869">
    <property type="entry name" value="PseudoU_synth_RluA_like"/>
    <property type="match status" value="1"/>
</dbReference>
<dbReference type="GO" id="GO:0003723">
    <property type="term" value="F:RNA binding"/>
    <property type="evidence" value="ECO:0007669"/>
    <property type="project" value="InterPro"/>
</dbReference>
<dbReference type="InterPro" id="IPR006224">
    <property type="entry name" value="PsdUridine_synth_RluA-like_CS"/>
</dbReference>
<dbReference type="SUPFAM" id="SSF55120">
    <property type="entry name" value="Pseudouridine synthase"/>
    <property type="match status" value="1"/>
</dbReference>
<dbReference type="Gene3D" id="3.30.2350.10">
    <property type="entry name" value="Pseudouridine synthase"/>
    <property type="match status" value="1"/>
</dbReference>
<gene>
    <name evidence="4" type="ORF">CEN89_235</name>
</gene>
<dbReference type="InterPro" id="IPR006145">
    <property type="entry name" value="PsdUridine_synth_RsuA/RluA"/>
</dbReference>
<dbReference type="InterPro" id="IPR050188">
    <property type="entry name" value="RluA_PseudoU_synthase"/>
</dbReference>
<name>A0A554LK16_9BACT</name>
<keyword evidence="2" id="KW-0413">Isomerase</keyword>
<dbReference type="Pfam" id="PF00849">
    <property type="entry name" value="PseudoU_synth_2"/>
    <property type="match status" value="1"/>
</dbReference>
<sequence>MIKIIYQDQDILALSKPAGIETCDIANDLKKQKIANQIFPAHRLDKNTSGILLLAKNEKVLKALQAQFKTRKIIKKYQALVIGNTPEKGIIEGYLARDPQRKKPFIFSNIPVGQNRGKWRWSKSEYKKIRSYNFQKNPLSLLEVKIATGRTHQIRIHLSNIGFPILGDPVYNTKLSKKISRQIGLHRQFLHSVYLGFTHLAIEQTISIKDPLSDDLRKILHYLASLKF</sequence>
<evidence type="ECO:0000259" key="3">
    <source>
        <dbReference type="Pfam" id="PF00849"/>
    </source>
</evidence>
<dbReference type="PROSITE" id="PS01129">
    <property type="entry name" value="PSI_RLU"/>
    <property type="match status" value="1"/>
</dbReference>
<dbReference type="InterPro" id="IPR020103">
    <property type="entry name" value="PsdUridine_synth_cat_dom_sf"/>
</dbReference>
<dbReference type="AlphaFoldDB" id="A0A554LK16"/>
<dbReference type="EMBL" id="VMGK01000005">
    <property type="protein sequence ID" value="TSC93225.1"/>
    <property type="molecule type" value="Genomic_DNA"/>
</dbReference>
<evidence type="ECO:0000313" key="5">
    <source>
        <dbReference type="Proteomes" id="UP000315689"/>
    </source>
</evidence>
<dbReference type="GO" id="GO:0140098">
    <property type="term" value="F:catalytic activity, acting on RNA"/>
    <property type="evidence" value="ECO:0007669"/>
    <property type="project" value="UniProtKB-ARBA"/>
</dbReference>
<accession>A0A554LK16</accession>
<organism evidence="4 5">
    <name type="scientific">Candidatus Berkelbacteria bacterium Licking1014_7</name>
    <dbReference type="NCBI Taxonomy" id="2017147"/>
    <lineage>
        <taxon>Bacteria</taxon>
        <taxon>Candidatus Berkelbacteria</taxon>
    </lineage>
</organism>
<comment type="similarity">
    <text evidence="1">Belongs to the pseudouridine synthase RluA family.</text>
</comment>
<evidence type="ECO:0000256" key="1">
    <source>
        <dbReference type="ARBA" id="ARBA00010876"/>
    </source>
</evidence>
<evidence type="ECO:0000313" key="4">
    <source>
        <dbReference type="EMBL" id="TSC93225.1"/>
    </source>
</evidence>
<dbReference type="PANTHER" id="PTHR21600">
    <property type="entry name" value="MITOCHONDRIAL RNA PSEUDOURIDINE SYNTHASE"/>
    <property type="match status" value="1"/>
</dbReference>
<comment type="caution">
    <text evidence="4">The sequence shown here is derived from an EMBL/GenBank/DDBJ whole genome shotgun (WGS) entry which is preliminary data.</text>
</comment>
<dbReference type="PANTHER" id="PTHR21600:SF44">
    <property type="entry name" value="RIBOSOMAL LARGE SUBUNIT PSEUDOURIDINE SYNTHASE D"/>
    <property type="match status" value="1"/>
</dbReference>
<dbReference type="GO" id="GO:0009982">
    <property type="term" value="F:pseudouridine synthase activity"/>
    <property type="evidence" value="ECO:0007669"/>
    <property type="project" value="InterPro"/>
</dbReference>
<feature type="domain" description="Pseudouridine synthase RsuA/RluA-like" evidence="3">
    <location>
        <begin position="15"/>
        <end position="159"/>
    </location>
</feature>
<protein>
    <submittedName>
        <fullName evidence="4">23S rRNA pseudouridine synthase</fullName>
    </submittedName>
</protein>
<evidence type="ECO:0000256" key="2">
    <source>
        <dbReference type="ARBA" id="ARBA00023235"/>
    </source>
</evidence>
<proteinExistence type="inferred from homology"/>